<dbReference type="EMBL" id="MIKG01000008">
    <property type="protein sequence ID" value="RAO68931.1"/>
    <property type="molecule type" value="Genomic_DNA"/>
</dbReference>
<evidence type="ECO:0000256" key="1">
    <source>
        <dbReference type="ARBA" id="ARBA00004123"/>
    </source>
</evidence>
<comment type="subcellular location">
    <subcellularLocation>
        <location evidence="1">Nucleus</location>
    </subcellularLocation>
</comment>
<name>A0A364KZL3_TALAM</name>
<keyword evidence="3" id="KW-0175">Coiled coil</keyword>
<sequence>MLSWSSASLCFSSKAGDLDDSLQHYSDCISHMQKEYGFKPEDLERIWPCAYDPIRDDAFGRASADDLDAIFVGYFFLALSDLMAARSRQLRNILRFIAHLLRIPKIKSGMEGVRSRVATWFYILDAKASAFQPGEGAVLQAMGGQNGVVADLNASFFTLPQAYNLTYPDEEYERDKAQFPFLGRMLYLVSMLHDITRLKHRVDCSAEIAKLRQDLDEHRDAIQSLQKAHNFQSRTRATFFVLSALYNTVEISFSRALGPCQSRHSASAFALDIIRLSQKLNTLYKTHFKGSPSSPPPTKIWPLPLVMAAIEVDDDVYREWVIDRLKMYEETGGDHYKQARKFVEVVYEKESQAACRLDWEQIMVEYNDGLVI</sequence>
<protein>
    <recommendedName>
        <fullName evidence="6">Zn(II)2Cys6 transcription factor</fullName>
    </recommendedName>
</protein>
<dbReference type="GO" id="GO:0005634">
    <property type="term" value="C:nucleus"/>
    <property type="evidence" value="ECO:0007669"/>
    <property type="project" value="UniProtKB-SubCell"/>
</dbReference>
<dbReference type="Pfam" id="PF11951">
    <property type="entry name" value="Fungal_trans_2"/>
    <property type="match status" value="1"/>
</dbReference>
<feature type="coiled-coil region" evidence="3">
    <location>
        <begin position="201"/>
        <end position="228"/>
    </location>
</feature>
<keyword evidence="2" id="KW-0539">Nucleus</keyword>
<dbReference type="RefSeq" id="XP_040733447.1">
    <property type="nucleotide sequence ID" value="XM_040877364.1"/>
</dbReference>
<organism evidence="4 5">
    <name type="scientific">Talaromyces amestolkiae</name>
    <dbReference type="NCBI Taxonomy" id="1196081"/>
    <lineage>
        <taxon>Eukaryota</taxon>
        <taxon>Fungi</taxon>
        <taxon>Dikarya</taxon>
        <taxon>Ascomycota</taxon>
        <taxon>Pezizomycotina</taxon>
        <taxon>Eurotiomycetes</taxon>
        <taxon>Eurotiomycetidae</taxon>
        <taxon>Eurotiales</taxon>
        <taxon>Trichocomaceae</taxon>
        <taxon>Talaromyces</taxon>
        <taxon>Talaromyces sect. Talaromyces</taxon>
    </lineage>
</organism>
<dbReference type="Proteomes" id="UP000249363">
    <property type="component" value="Unassembled WGS sequence"/>
</dbReference>
<dbReference type="GeneID" id="63794159"/>
<evidence type="ECO:0000256" key="3">
    <source>
        <dbReference type="SAM" id="Coils"/>
    </source>
</evidence>
<keyword evidence="5" id="KW-1185">Reference proteome</keyword>
<evidence type="ECO:0000256" key="2">
    <source>
        <dbReference type="ARBA" id="ARBA00023242"/>
    </source>
</evidence>
<comment type="caution">
    <text evidence="4">The sequence shown here is derived from an EMBL/GenBank/DDBJ whole genome shotgun (WGS) entry which is preliminary data.</text>
</comment>
<proteinExistence type="predicted"/>
<dbReference type="OrthoDB" id="6730379at2759"/>
<evidence type="ECO:0000313" key="4">
    <source>
        <dbReference type="EMBL" id="RAO68931.1"/>
    </source>
</evidence>
<reference evidence="4 5" key="1">
    <citation type="journal article" date="2017" name="Biotechnol. Biofuels">
        <title>Differential beta-glucosidase expression as a function of carbon source availability in Talaromyces amestolkiae: a genomic and proteomic approach.</title>
        <authorList>
            <person name="de Eugenio L.I."/>
            <person name="Mendez-Liter J.A."/>
            <person name="Nieto-Dominguez M."/>
            <person name="Alonso L."/>
            <person name="Gil-Munoz J."/>
            <person name="Barriuso J."/>
            <person name="Prieto A."/>
            <person name="Martinez M.J."/>
        </authorList>
    </citation>
    <scope>NUCLEOTIDE SEQUENCE [LARGE SCALE GENOMIC DNA]</scope>
    <source>
        <strain evidence="4 5">CIB</strain>
    </source>
</reference>
<gene>
    <name evidence="4" type="ORF">BHQ10_004943</name>
</gene>
<dbReference type="AlphaFoldDB" id="A0A364KZL3"/>
<dbReference type="InterPro" id="IPR021858">
    <property type="entry name" value="Fun_TF"/>
</dbReference>
<accession>A0A364KZL3</accession>
<dbReference type="PANTHER" id="PTHR37534">
    <property type="entry name" value="TRANSCRIPTIONAL ACTIVATOR PROTEIN UGA3"/>
    <property type="match status" value="1"/>
</dbReference>
<evidence type="ECO:0000313" key="5">
    <source>
        <dbReference type="Proteomes" id="UP000249363"/>
    </source>
</evidence>
<evidence type="ECO:0008006" key="6">
    <source>
        <dbReference type="Google" id="ProtNLM"/>
    </source>
</evidence>
<dbReference type="PANTHER" id="PTHR37534:SF46">
    <property type="entry name" value="ZN(II)2CYS6 TRANSCRIPTION FACTOR (EUROFUNG)"/>
    <property type="match status" value="1"/>
</dbReference>